<comment type="similarity">
    <text evidence="3">Belongs to the proteasome inhibitor PI31 family.</text>
</comment>
<dbReference type="GO" id="GO:0070628">
    <property type="term" value="F:proteasome binding"/>
    <property type="evidence" value="ECO:0007669"/>
    <property type="project" value="InterPro"/>
</dbReference>
<evidence type="ECO:0000256" key="6">
    <source>
        <dbReference type="ARBA" id="ARBA00022553"/>
    </source>
</evidence>
<organism evidence="14 15">
    <name type="scientific">Lomentospora prolificans</name>
    <dbReference type="NCBI Taxonomy" id="41688"/>
    <lineage>
        <taxon>Eukaryota</taxon>
        <taxon>Fungi</taxon>
        <taxon>Dikarya</taxon>
        <taxon>Ascomycota</taxon>
        <taxon>Pezizomycotina</taxon>
        <taxon>Sordariomycetes</taxon>
        <taxon>Hypocreomycetidae</taxon>
        <taxon>Microascales</taxon>
        <taxon>Microascaceae</taxon>
        <taxon>Lomentospora</taxon>
    </lineage>
</organism>
<feature type="region of interest" description="Disordered" evidence="11">
    <location>
        <begin position="206"/>
        <end position="394"/>
    </location>
</feature>
<feature type="domain" description="PI31 proteasome regulator N-terminal" evidence="13">
    <location>
        <begin position="27"/>
        <end position="203"/>
    </location>
</feature>
<dbReference type="GO" id="GO:0043161">
    <property type="term" value="P:proteasome-mediated ubiquitin-dependent protein catabolic process"/>
    <property type="evidence" value="ECO:0007669"/>
    <property type="project" value="InterPro"/>
</dbReference>
<dbReference type="OrthoDB" id="68090at2759"/>
<reference evidence="14 15" key="1">
    <citation type="journal article" date="2017" name="G3 (Bethesda)">
        <title>First Draft Genome Sequence of the Pathogenic Fungus Lomentospora prolificans (Formerly Scedosporium prolificans).</title>
        <authorList>
            <person name="Luo R."/>
            <person name="Zimin A."/>
            <person name="Workman R."/>
            <person name="Fan Y."/>
            <person name="Pertea G."/>
            <person name="Grossman N."/>
            <person name="Wear M.P."/>
            <person name="Jia B."/>
            <person name="Miller H."/>
            <person name="Casadevall A."/>
            <person name="Timp W."/>
            <person name="Zhang S.X."/>
            <person name="Salzberg S.L."/>
        </authorList>
    </citation>
    <scope>NUCLEOTIDE SEQUENCE [LARGE SCALE GENOMIC DNA]</scope>
    <source>
        <strain evidence="14 15">JHH-5317</strain>
    </source>
</reference>
<dbReference type="GO" id="GO:0005783">
    <property type="term" value="C:endoplasmic reticulum"/>
    <property type="evidence" value="ECO:0007669"/>
    <property type="project" value="UniProtKB-SubCell"/>
</dbReference>
<evidence type="ECO:0000256" key="3">
    <source>
        <dbReference type="ARBA" id="ARBA00006405"/>
    </source>
</evidence>
<dbReference type="PANTHER" id="PTHR13266:SF1">
    <property type="entry name" value="PROTEASOME INHIBITOR PI31 SUBUNIT"/>
    <property type="match status" value="1"/>
</dbReference>
<dbReference type="VEuPathDB" id="FungiDB:jhhlp_003895"/>
<keyword evidence="4" id="KW-0488">Methylation</keyword>
<feature type="domain" description="PI31 proteasome regulator C-terminal" evidence="12">
    <location>
        <begin position="294"/>
        <end position="366"/>
    </location>
</feature>
<dbReference type="InterPro" id="IPR021625">
    <property type="entry name" value="PI31_Prot_N"/>
</dbReference>
<dbReference type="Gene3D" id="3.40.1000.30">
    <property type="match status" value="1"/>
</dbReference>
<comment type="subcellular location">
    <subcellularLocation>
        <location evidence="2">Cytoplasm</location>
    </subcellularLocation>
    <subcellularLocation>
        <location evidence="1">Endoplasmic reticulum</location>
    </subcellularLocation>
</comment>
<keyword evidence="6" id="KW-0597">Phosphoprotein</keyword>
<keyword evidence="7" id="KW-0256">Endoplasmic reticulum</keyword>
<evidence type="ECO:0000256" key="2">
    <source>
        <dbReference type="ARBA" id="ARBA00004496"/>
    </source>
</evidence>
<protein>
    <submittedName>
        <fullName evidence="14">Uncharacterized protein</fullName>
    </submittedName>
</protein>
<accession>A0A2N3NA35</accession>
<keyword evidence="5" id="KW-0963">Cytoplasm</keyword>
<keyword evidence="9" id="KW-0007">Acetylation</keyword>
<keyword evidence="8" id="KW-0647">Proteasome</keyword>
<evidence type="ECO:0000313" key="15">
    <source>
        <dbReference type="Proteomes" id="UP000233524"/>
    </source>
</evidence>
<evidence type="ECO:0000256" key="8">
    <source>
        <dbReference type="ARBA" id="ARBA00022942"/>
    </source>
</evidence>
<dbReference type="GO" id="GO:0004866">
    <property type="term" value="F:endopeptidase inhibitor activity"/>
    <property type="evidence" value="ECO:0007669"/>
    <property type="project" value="InterPro"/>
</dbReference>
<dbReference type="InterPro" id="IPR045128">
    <property type="entry name" value="PI31-like"/>
</dbReference>
<dbReference type="Pfam" id="PF08577">
    <property type="entry name" value="PI31_Prot_C"/>
    <property type="match status" value="1"/>
</dbReference>
<dbReference type="EMBL" id="NLAX01000010">
    <property type="protein sequence ID" value="PKS09281.1"/>
    <property type="molecule type" value="Genomic_DNA"/>
</dbReference>
<dbReference type="PANTHER" id="PTHR13266">
    <property type="entry name" value="PROTEASOME INHIBITOR"/>
    <property type="match status" value="1"/>
</dbReference>
<dbReference type="AlphaFoldDB" id="A0A2N3NA35"/>
<feature type="compositionally biased region" description="Gly residues" evidence="11">
    <location>
        <begin position="365"/>
        <end position="394"/>
    </location>
</feature>
<dbReference type="STRING" id="41688.A0A2N3NA35"/>
<dbReference type="Pfam" id="PF11566">
    <property type="entry name" value="PI31_Prot_N"/>
    <property type="match status" value="1"/>
</dbReference>
<evidence type="ECO:0000259" key="12">
    <source>
        <dbReference type="Pfam" id="PF08577"/>
    </source>
</evidence>
<evidence type="ECO:0000256" key="10">
    <source>
        <dbReference type="ARBA" id="ARBA00024805"/>
    </source>
</evidence>
<evidence type="ECO:0000256" key="11">
    <source>
        <dbReference type="SAM" id="MobiDB-lite"/>
    </source>
</evidence>
<sequence length="394" mass="42698">MPDTLQKAAILQGMVDAIPSHPQGDSSSDLSSSYEVLALLIHSYMTALKFRLLGFDEDKRIGKFHRDRPARTMLTIPAEDECKSLAPRLPASWNKSFGSHGFVYAHKQSAMTFVVKVDRLGNQVEVRGLAVGDDKIYRFERNIRDVVRSSGLPIRITLDEDGSEDRSDLNDKLKQVFVSDQAIEDILNEFKVKIVQKFIPKLQVDGYEETPDRDTGPSQRDRPRPGTGSIAPRHPLEDPRPQPGHPYPINDPLAAPPPRRPIPGDFPPPDFEDEHEINTRPRGPIGPGTSPFTIGQDDLYPAGLGPHDSIRPSLIGPGGLPRPRGSGGMHPTFDDPLFQGLGGGQGGDEGFDPQAPPGARWDPVGPGGGPRSRQGGGRNPFGGGFGGGFGGDII</sequence>
<comment type="caution">
    <text evidence="14">The sequence shown here is derived from an EMBL/GenBank/DDBJ whole genome shotgun (WGS) entry which is preliminary data.</text>
</comment>
<dbReference type="GO" id="GO:0000502">
    <property type="term" value="C:proteasome complex"/>
    <property type="evidence" value="ECO:0007669"/>
    <property type="project" value="UniProtKB-KW"/>
</dbReference>
<evidence type="ECO:0000256" key="9">
    <source>
        <dbReference type="ARBA" id="ARBA00022990"/>
    </source>
</evidence>
<proteinExistence type="inferred from homology"/>
<comment type="function">
    <text evidence="10">Plays an important role in control of proteasome function. Inhibits the hydrolysis of protein and peptide substrates by the 20S proteasome. Also inhibits the activation of the proteasome by the proteasome regulatory proteins PA700 and PA28.</text>
</comment>
<evidence type="ECO:0000256" key="7">
    <source>
        <dbReference type="ARBA" id="ARBA00022824"/>
    </source>
</evidence>
<evidence type="ECO:0000313" key="14">
    <source>
        <dbReference type="EMBL" id="PKS09281.1"/>
    </source>
</evidence>
<evidence type="ECO:0000259" key="13">
    <source>
        <dbReference type="Pfam" id="PF11566"/>
    </source>
</evidence>
<name>A0A2N3NA35_9PEZI</name>
<gene>
    <name evidence="14" type="ORF">jhhlp_003895</name>
</gene>
<dbReference type="InParanoid" id="A0A2N3NA35"/>
<evidence type="ECO:0000256" key="1">
    <source>
        <dbReference type="ARBA" id="ARBA00004240"/>
    </source>
</evidence>
<dbReference type="Proteomes" id="UP000233524">
    <property type="component" value="Unassembled WGS sequence"/>
</dbReference>
<keyword evidence="15" id="KW-1185">Reference proteome</keyword>
<evidence type="ECO:0000256" key="5">
    <source>
        <dbReference type="ARBA" id="ARBA00022490"/>
    </source>
</evidence>
<feature type="compositionally biased region" description="Basic and acidic residues" evidence="11">
    <location>
        <begin position="210"/>
        <end position="224"/>
    </location>
</feature>
<dbReference type="InterPro" id="IPR013886">
    <property type="entry name" value="PI31_Prot_C"/>
</dbReference>
<feature type="compositionally biased region" description="Pro residues" evidence="11">
    <location>
        <begin position="254"/>
        <end position="269"/>
    </location>
</feature>
<evidence type="ECO:0000256" key="4">
    <source>
        <dbReference type="ARBA" id="ARBA00022481"/>
    </source>
</evidence>